<name>A0A0I9TI49_9MYCO</name>
<dbReference type="AlphaFoldDB" id="A0A0I9TI49"/>
<dbReference type="PATRIC" id="fig|29311.18.peg.968"/>
<dbReference type="Proteomes" id="UP000036334">
    <property type="component" value="Unassembled WGS sequence"/>
</dbReference>
<organism evidence="1 2">
    <name type="scientific">Mycobacterium haemophilum</name>
    <dbReference type="NCBI Taxonomy" id="29311"/>
    <lineage>
        <taxon>Bacteria</taxon>
        <taxon>Bacillati</taxon>
        <taxon>Actinomycetota</taxon>
        <taxon>Actinomycetes</taxon>
        <taxon>Mycobacteriales</taxon>
        <taxon>Mycobacteriaceae</taxon>
        <taxon>Mycobacterium</taxon>
    </lineage>
</organism>
<evidence type="ECO:0000313" key="2">
    <source>
        <dbReference type="Proteomes" id="UP000036334"/>
    </source>
</evidence>
<accession>A0A0I9TI49</accession>
<dbReference type="EMBL" id="LDPR01000011">
    <property type="protein sequence ID" value="KLO35975.1"/>
    <property type="molecule type" value="Genomic_DNA"/>
</dbReference>
<sequence length="184" mass="20751">MRTWPKIKLVDDRGRTVTVFERLPKFDRGITVTPDEQQKLHFDVVIDQPNLDRKRSREGRKLLVDGLSKFLDEFFRSHNRCWLVPEDAEAIATAIEDILAASGRELIANSELAELKNDVLKKIETEPSKFIGSTDAEAGPQERVFVDAAALKAHLLKHGTLNFNEVSVTAQFVGEPLGESRWAV</sequence>
<proteinExistence type="predicted"/>
<reference evidence="1 2" key="1">
    <citation type="submission" date="2015-05" db="EMBL/GenBank/DDBJ databases">
        <title>Genome sequence of Mycobacterium haemophilum.</title>
        <authorList>
            <person name="Greninger A.L."/>
            <person name="Cunningham G."/>
            <person name="Miller S."/>
        </authorList>
    </citation>
    <scope>NUCLEOTIDE SEQUENCE [LARGE SCALE GENOMIC DNA]</scope>
    <source>
        <strain evidence="2">UC1</strain>
    </source>
</reference>
<comment type="caution">
    <text evidence="1">The sequence shown here is derived from an EMBL/GenBank/DDBJ whole genome shotgun (WGS) entry which is preliminary data.</text>
</comment>
<gene>
    <name evidence="1" type="ORF">ABH38_13965</name>
</gene>
<keyword evidence="2" id="KW-1185">Reference proteome</keyword>
<evidence type="ECO:0000313" key="1">
    <source>
        <dbReference type="EMBL" id="KLO35975.1"/>
    </source>
</evidence>
<protein>
    <submittedName>
        <fullName evidence="1">Uncharacterized protein</fullName>
    </submittedName>
</protein>